<gene>
    <name evidence="2" type="ORF">DdX_19958</name>
</gene>
<sequence length="118" mass="13704">MKFSLSFAIVFISLFIAQSFVTKKELPEFPDATVTRTPHVTNQHNTNGSVQQFHKWIAKYQPVKPDGPIYEGEVIKDYAYARRFGDNDPIFYVRLNNGEEYSVAKSRVNENDFITYYP</sequence>
<keyword evidence="3" id="KW-1185">Reference proteome</keyword>
<evidence type="ECO:0000313" key="3">
    <source>
        <dbReference type="Proteomes" id="UP001201812"/>
    </source>
</evidence>
<evidence type="ECO:0000313" key="2">
    <source>
        <dbReference type="EMBL" id="KAI1694719.1"/>
    </source>
</evidence>
<keyword evidence="1" id="KW-0732">Signal</keyword>
<comment type="caution">
    <text evidence="2">The sequence shown here is derived from an EMBL/GenBank/DDBJ whole genome shotgun (WGS) entry which is preliminary data.</text>
</comment>
<feature type="chain" id="PRO_5042228727" evidence="1">
    <location>
        <begin position="20"/>
        <end position="118"/>
    </location>
</feature>
<dbReference type="Proteomes" id="UP001201812">
    <property type="component" value="Unassembled WGS sequence"/>
</dbReference>
<protein>
    <submittedName>
        <fullName evidence="2">Uncharacterized protein</fullName>
    </submittedName>
</protein>
<proteinExistence type="predicted"/>
<reference evidence="2" key="1">
    <citation type="submission" date="2022-01" db="EMBL/GenBank/DDBJ databases">
        <title>Genome Sequence Resource for Two Populations of Ditylenchus destructor, the Migratory Endoparasitic Phytonematode.</title>
        <authorList>
            <person name="Zhang H."/>
            <person name="Lin R."/>
            <person name="Xie B."/>
        </authorList>
    </citation>
    <scope>NUCLEOTIDE SEQUENCE</scope>
    <source>
        <strain evidence="2">BazhouSP</strain>
    </source>
</reference>
<dbReference type="AlphaFoldDB" id="A0AAD4MHZ5"/>
<name>A0AAD4MHZ5_9BILA</name>
<evidence type="ECO:0000256" key="1">
    <source>
        <dbReference type="SAM" id="SignalP"/>
    </source>
</evidence>
<accession>A0AAD4MHZ5</accession>
<organism evidence="2 3">
    <name type="scientific">Ditylenchus destructor</name>
    <dbReference type="NCBI Taxonomy" id="166010"/>
    <lineage>
        <taxon>Eukaryota</taxon>
        <taxon>Metazoa</taxon>
        <taxon>Ecdysozoa</taxon>
        <taxon>Nematoda</taxon>
        <taxon>Chromadorea</taxon>
        <taxon>Rhabditida</taxon>
        <taxon>Tylenchina</taxon>
        <taxon>Tylenchomorpha</taxon>
        <taxon>Sphaerularioidea</taxon>
        <taxon>Anguinidae</taxon>
        <taxon>Anguininae</taxon>
        <taxon>Ditylenchus</taxon>
    </lineage>
</organism>
<dbReference type="EMBL" id="JAKKPZ010000476">
    <property type="protein sequence ID" value="KAI1694719.1"/>
    <property type="molecule type" value="Genomic_DNA"/>
</dbReference>
<feature type="signal peptide" evidence="1">
    <location>
        <begin position="1"/>
        <end position="19"/>
    </location>
</feature>